<dbReference type="PANTHER" id="PTHR40465:SF1">
    <property type="entry name" value="DUF6534 DOMAIN-CONTAINING PROTEIN"/>
    <property type="match status" value="1"/>
</dbReference>
<keyword evidence="2" id="KW-0812">Transmembrane</keyword>
<organism evidence="4 5">
    <name type="scientific">Agaricus bisporus var. burnettii</name>
    <dbReference type="NCBI Taxonomy" id="192524"/>
    <lineage>
        <taxon>Eukaryota</taxon>
        <taxon>Fungi</taxon>
        <taxon>Dikarya</taxon>
        <taxon>Basidiomycota</taxon>
        <taxon>Agaricomycotina</taxon>
        <taxon>Agaricomycetes</taxon>
        <taxon>Agaricomycetidae</taxon>
        <taxon>Agaricales</taxon>
        <taxon>Agaricineae</taxon>
        <taxon>Agaricaceae</taxon>
        <taxon>Agaricus</taxon>
    </lineage>
</organism>
<feature type="transmembrane region" description="Helical" evidence="2">
    <location>
        <begin position="131"/>
        <end position="150"/>
    </location>
</feature>
<dbReference type="Pfam" id="PF20152">
    <property type="entry name" value="DUF6534"/>
    <property type="match status" value="1"/>
</dbReference>
<feature type="transmembrane region" description="Helical" evidence="2">
    <location>
        <begin position="28"/>
        <end position="50"/>
    </location>
</feature>
<keyword evidence="2" id="KW-1133">Transmembrane helix</keyword>
<comment type="caution">
    <text evidence="4">The sequence shown here is derived from an EMBL/GenBank/DDBJ whole genome shotgun (WGS) entry which is preliminary data.</text>
</comment>
<evidence type="ECO:0000259" key="3">
    <source>
        <dbReference type="Pfam" id="PF20152"/>
    </source>
</evidence>
<proteinExistence type="predicted"/>
<dbReference type="PANTHER" id="PTHR40465">
    <property type="entry name" value="CHROMOSOME 1, WHOLE GENOME SHOTGUN SEQUENCE"/>
    <property type="match status" value="1"/>
</dbReference>
<name>A0A8H7C3W8_AGABI</name>
<evidence type="ECO:0000256" key="2">
    <source>
        <dbReference type="SAM" id="Phobius"/>
    </source>
</evidence>
<feature type="transmembrane region" description="Helical" evidence="2">
    <location>
        <begin position="62"/>
        <end position="83"/>
    </location>
</feature>
<evidence type="ECO:0000313" key="5">
    <source>
        <dbReference type="Proteomes" id="UP000629468"/>
    </source>
</evidence>
<feature type="transmembrane region" description="Helical" evidence="2">
    <location>
        <begin position="213"/>
        <end position="235"/>
    </location>
</feature>
<dbReference type="Proteomes" id="UP000629468">
    <property type="component" value="Unassembled WGS sequence"/>
</dbReference>
<gene>
    <name evidence="4" type="ORF">Agabi119p4_9575</name>
</gene>
<feature type="region of interest" description="Disordered" evidence="1">
    <location>
        <begin position="272"/>
        <end position="297"/>
    </location>
</feature>
<sequence length="345" mass="38458">MSTSVTSAPSPSATFLPPPDVQLSYGPMLLGVFANMILYGILVAQTFSYYQLYKNDARWIKALVVYLFIIETANTGIDMAMMYQPLILEYGQQLLSFPVMFAAEPVTIVAISMPIQLFFAWRIFRLTKMTVIPVIVSLLSFVSFAGGIWTTVKIIMIKSFSRKPELHWSALVWFLSACVADVLITLTLVLNLSRRKTGFSATDDVISKIIRMTVQTGFLTALFAIGDVVFFMTLGKTALNFLWDLALTKIYANCLMSTLNARAALKEMSSSNHSNTRPFSTMVGASRRPHTGTDHIPPSHMLELARVSYERSRSQIDDPEYGITVTKVVETMQDEESFHPKGAAL</sequence>
<keyword evidence="2" id="KW-0472">Membrane</keyword>
<accession>A0A8H7C3W8</accession>
<evidence type="ECO:0000256" key="1">
    <source>
        <dbReference type="SAM" id="MobiDB-lite"/>
    </source>
</evidence>
<reference evidence="4 5" key="1">
    <citation type="journal article" name="Sci. Rep.">
        <title>Telomere-to-telomere assembled and centromere annotated genomes of the two main subspecies of the button mushroom Agaricus bisporus reveal especially polymorphic chromosome ends.</title>
        <authorList>
            <person name="Sonnenberg A.S.M."/>
            <person name="Sedaghat-Telgerd N."/>
            <person name="Lavrijssen B."/>
            <person name="Ohm R.A."/>
            <person name="Hendrickx P.M."/>
            <person name="Scholtmeijer K."/>
            <person name="Baars J.J.P."/>
            <person name="van Peer A."/>
        </authorList>
    </citation>
    <scope>NUCLEOTIDE SEQUENCE [LARGE SCALE GENOMIC DNA]</scope>
    <source>
        <strain evidence="4 5">H119_p4</strain>
    </source>
</reference>
<dbReference type="InterPro" id="IPR045339">
    <property type="entry name" value="DUF6534"/>
</dbReference>
<evidence type="ECO:0000313" key="4">
    <source>
        <dbReference type="EMBL" id="KAF7761583.1"/>
    </source>
</evidence>
<feature type="transmembrane region" description="Helical" evidence="2">
    <location>
        <begin position="170"/>
        <end position="192"/>
    </location>
</feature>
<protein>
    <recommendedName>
        <fullName evidence="3">DUF6534 domain-containing protein</fullName>
    </recommendedName>
</protein>
<dbReference type="EMBL" id="JABXXO010000013">
    <property type="protein sequence ID" value="KAF7761583.1"/>
    <property type="molecule type" value="Genomic_DNA"/>
</dbReference>
<feature type="domain" description="DUF6534" evidence="3">
    <location>
        <begin position="177"/>
        <end position="263"/>
    </location>
</feature>
<dbReference type="AlphaFoldDB" id="A0A8H7C3W8"/>
<feature type="transmembrane region" description="Helical" evidence="2">
    <location>
        <begin position="95"/>
        <end position="119"/>
    </location>
</feature>